<reference evidence="2" key="1">
    <citation type="journal article" date="2018" name="PLoS Negl. Trop. Dis.">
        <title>An insight into the salivary gland and fat body transcriptome of Panstrongylus lignarius (Hemiptera: Heteroptera), the main vector of Chagas disease in Peru.</title>
        <authorList>
            <person name="Nevoa J.C."/>
            <person name="Mendes M.T."/>
            <person name="da Silva M.V."/>
            <person name="Soares S.C."/>
            <person name="Oliveira C.J.F."/>
            <person name="Ribeiro J.M.C."/>
        </authorList>
    </citation>
    <scope>NUCLEOTIDE SEQUENCE</scope>
</reference>
<sequence length="152" mass="15563">MISSLSTSAVLFSLLFSNNSSSPFPSTKMCSSLRSELSSSNVFSSGSGGSSLYSSTLISIFAPISTTSELSIAGGVCPTSSFSSSSIISSAEEFTFSSLDFSVSLDASKSSSWSTSATPIAKRSCSISCFISLNSEDPDGLIVSVLVHISGV</sequence>
<proteinExistence type="predicted"/>
<evidence type="ECO:0000256" key="1">
    <source>
        <dbReference type="SAM" id="SignalP"/>
    </source>
</evidence>
<keyword evidence="1" id="KW-0732">Signal</keyword>
<organism evidence="2">
    <name type="scientific">Panstrongylus lignarius</name>
    <dbReference type="NCBI Taxonomy" id="156445"/>
    <lineage>
        <taxon>Eukaryota</taxon>
        <taxon>Metazoa</taxon>
        <taxon>Ecdysozoa</taxon>
        <taxon>Arthropoda</taxon>
        <taxon>Hexapoda</taxon>
        <taxon>Insecta</taxon>
        <taxon>Pterygota</taxon>
        <taxon>Neoptera</taxon>
        <taxon>Paraneoptera</taxon>
        <taxon>Hemiptera</taxon>
        <taxon>Heteroptera</taxon>
        <taxon>Panheteroptera</taxon>
        <taxon>Cimicomorpha</taxon>
        <taxon>Reduviidae</taxon>
        <taxon>Triatominae</taxon>
        <taxon>Panstrongylus</taxon>
    </lineage>
</organism>
<protein>
    <submittedName>
        <fullName evidence="2">Putative secreted protein</fullName>
    </submittedName>
</protein>
<dbReference type="EMBL" id="GFTR01002551">
    <property type="protein sequence ID" value="JAW13875.1"/>
    <property type="molecule type" value="Transcribed_RNA"/>
</dbReference>
<feature type="signal peptide" evidence="1">
    <location>
        <begin position="1"/>
        <end position="21"/>
    </location>
</feature>
<dbReference type="AlphaFoldDB" id="A0A224XN14"/>
<name>A0A224XN14_9HEMI</name>
<evidence type="ECO:0000313" key="2">
    <source>
        <dbReference type="EMBL" id="JAW13875.1"/>
    </source>
</evidence>
<accession>A0A224XN14</accession>
<feature type="chain" id="PRO_5012240075" evidence="1">
    <location>
        <begin position="22"/>
        <end position="152"/>
    </location>
</feature>